<dbReference type="Proteomes" id="UP000324222">
    <property type="component" value="Unassembled WGS sequence"/>
</dbReference>
<keyword evidence="2" id="KW-1185">Reference proteome</keyword>
<protein>
    <submittedName>
        <fullName evidence="1">Uncharacterized protein</fullName>
    </submittedName>
</protein>
<comment type="caution">
    <text evidence="1">The sequence shown here is derived from an EMBL/GenBank/DDBJ whole genome shotgun (WGS) entry which is preliminary data.</text>
</comment>
<dbReference type="AlphaFoldDB" id="A0A5B7GJ55"/>
<reference evidence="1 2" key="1">
    <citation type="submission" date="2019-05" db="EMBL/GenBank/DDBJ databases">
        <title>Another draft genome of Portunus trituberculatus and its Hox gene families provides insights of decapod evolution.</title>
        <authorList>
            <person name="Jeong J.-H."/>
            <person name="Song I."/>
            <person name="Kim S."/>
            <person name="Choi T."/>
            <person name="Kim D."/>
            <person name="Ryu S."/>
            <person name="Kim W."/>
        </authorList>
    </citation>
    <scope>NUCLEOTIDE SEQUENCE [LARGE SCALE GENOMIC DNA]</scope>
    <source>
        <tissue evidence="1">Muscle</tissue>
    </source>
</reference>
<sequence>MSPSTERVNGLITSAIHSQHERTEIIPQFLPVLDPLSLSWRGFFKLPWRRAISGMSLVYPALDCYSSQGNHPRAAYGLQEESIWKKKKEKLGLTYRNWL</sequence>
<dbReference type="EMBL" id="VSRR010014875">
    <property type="protein sequence ID" value="MPC57549.1"/>
    <property type="molecule type" value="Genomic_DNA"/>
</dbReference>
<organism evidence="1 2">
    <name type="scientific">Portunus trituberculatus</name>
    <name type="common">Swimming crab</name>
    <name type="synonym">Neptunus trituberculatus</name>
    <dbReference type="NCBI Taxonomy" id="210409"/>
    <lineage>
        <taxon>Eukaryota</taxon>
        <taxon>Metazoa</taxon>
        <taxon>Ecdysozoa</taxon>
        <taxon>Arthropoda</taxon>
        <taxon>Crustacea</taxon>
        <taxon>Multicrustacea</taxon>
        <taxon>Malacostraca</taxon>
        <taxon>Eumalacostraca</taxon>
        <taxon>Eucarida</taxon>
        <taxon>Decapoda</taxon>
        <taxon>Pleocyemata</taxon>
        <taxon>Brachyura</taxon>
        <taxon>Eubrachyura</taxon>
        <taxon>Portunoidea</taxon>
        <taxon>Portunidae</taxon>
        <taxon>Portuninae</taxon>
        <taxon>Portunus</taxon>
    </lineage>
</organism>
<evidence type="ECO:0000313" key="2">
    <source>
        <dbReference type="Proteomes" id="UP000324222"/>
    </source>
</evidence>
<evidence type="ECO:0000313" key="1">
    <source>
        <dbReference type="EMBL" id="MPC57549.1"/>
    </source>
</evidence>
<gene>
    <name evidence="1" type="ORF">E2C01_051532</name>
</gene>
<accession>A0A5B7GJ55</accession>
<name>A0A5B7GJ55_PORTR</name>
<proteinExistence type="predicted"/>